<dbReference type="PANTHER" id="PTHR30408:SF13">
    <property type="entry name" value="TYPE I RESTRICTION ENZYME HINDI SPECIFICITY SUBUNIT"/>
    <property type="match status" value="1"/>
</dbReference>
<keyword evidence="2" id="KW-0238">DNA-binding</keyword>
<gene>
    <name evidence="4" type="ORF">AW08_01803</name>
</gene>
<sequence length="411" mass="45746">MKCGLTEASLAEVCSLVTDGTHDTPKRVPSGFPLIKAKEIVTGQIDFSSCDQISETEHRKVIARSKPEFGDTLFTHIGASLGAAAYVNTTREFSIKNIALFKPNPAVIDARYLYYVVVSPEFQSLAIGRKTGSAQPFLGLNQLRGHRIHYHRDLLIQSRIAGILSAYDELIENSQRRIKILEAMARALYREWFVHFRFPGHESVPRVPSPLGEIPQGWEVRKLGDLCTLAKDAYRDSHHSEFPLLDLARMPSRTLAPQETGKPSELTTSRIVFQQGDTLFGAIRCYLHKVVVMHYSGVTNTSVLVLRPKRALFRSLLAVIASDADTIRWAETHSTGTKMPVINWGVFQKMPTPIPSQALAQEYERLAGPMLDEIGALATQIQNLRRTRDLLLPRLLSGQIDVANLADPVAA</sequence>
<name>A0A011NSJ5_9PROT</name>
<comment type="caution">
    <text evidence="4">The sequence shown here is derived from an EMBL/GenBank/DDBJ whole genome shotgun (WGS) entry which is preliminary data.</text>
</comment>
<dbReference type="InterPro" id="IPR052021">
    <property type="entry name" value="Type-I_RS_S_subunit"/>
</dbReference>
<dbReference type="GO" id="GO:0016740">
    <property type="term" value="F:transferase activity"/>
    <property type="evidence" value="ECO:0007669"/>
    <property type="project" value="UniProtKB-KW"/>
</dbReference>
<keyword evidence="5" id="KW-1185">Reference proteome</keyword>
<dbReference type="PANTHER" id="PTHR30408">
    <property type="entry name" value="TYPE-1 RESTRICTION ENZYME ECOKI SPECIFICITY PROTEIN"/>
    <property type="match status" value="1"/>
</dbReference>
<reference evidence="4" key="1">
    <citation type="submission" date="2014-02" db="EMBL/GenBank/DDBJ databases">
        <title>Expanding our view of genomic diversity in Candidatus Accumulibacter clades.</title>
        <authorList>
            <person name="Skennerton C.T."/>
            <person name="Barr J.J."/>
            <person name="Slater F.R."/>
            <person name="Bond P.L."/>
            <person name="Tyson G.W."/>
        </authorList>
    </citation>
    <scope>NUCLEOTIDE SEQUENCE [LARGE SCALE GENOMIC DNA]</scope>
</reference>
<evidence type="ECO:0000256" key="1">
    <source>
        <dbReference type="ARBA" id="ARBA00022747"/>
    </source>
</evidence>
<accession>A0A011NSJ5</accession>
<dbReference type="InterPro" id="IPR044946">
    <property type="entry name" value="Restrct_endonuc_typeI_TRD_sf"/>
</dbReference>
<feature type="coiled-coil region" evidence="3">
    <location>
        <begin position="164"/>
        <end position="191"/>
    </location>
</feature>
<proteinExistence type="predicted"/>
<dbReference type="SUPFAM" id="SSF116734">
    <property type="entry name" value="DNA methylase specificity domain"/>
    <property type="match status" value="2"/>
</dbReference>
<evidence type="ECO:0000256" key="2">
    <source>
        <dbReference type="ARBA" id="ARBA00023125"/>
    </source>
</evidence>
<dbReference type="EMBL" id="JFAX01000009">
    <property type="protein sequence ID" value="EXI67542.1"/>
    <property type="molecule type" value="Genomic_DNA"/>
</dbReference>
<dbReference type="PATRIC" id="fig|1454001.3.peg.1951"/>
<dbReference type="GO" id="GO:0009307">
    <property type="term" value="P:DNA restriction-modification system"/>
    <property type="evidence" value="ECO:0007669"/>
    <property type="project" value="UniProtKB-KW"/>
</dbReference>
<dbReference type="Gene3D" id="3.90.220.20">
    <property type="entry name" value="DNA methylase specificity domains"/>
    <property type="match status" value="2"/>
</dbReference>
<evidence type="ECO:0000256" key="3">
    <source>
        <dbReference type="SAM" id="Coils"/>
    </source>
</evidence>
<protein>
    <submittedName>
        <fullName evidence="4">Nucleotidyltransferase</fullName>
    </submittedName>
</protein>
<evidence type="ECO:0000313" key="4">
    <source>
        <dbReference type="EMBL" id="EXI67542.1"/>
    </source>
</evidence>
<keyword evidence="1" id="KW-0680">Restriction system</keyword>
<keyword evidence="3" id="KW-0175">Coiled coil</keyword>
<dbReference type="GO" id="GO:0003677">
    <property type="term" value="F:DNA binding"/>
    <property type="evidence" value="ECO:0007669"/>
    <property type="project" value="UniProtKB-KW"/>
</dbReference>
<organism evidence="4 5">
    <name type="scientific">Candidatus Accumulibacter adjunctus</name>
    <dbReference type="NCBI Taxonomy" id="1454001"/>
    <lineage>
        <taxon>Bacteria</taxon>
        <taxon>Pseudomonadati</taxon>
        <taxon>Pseudomonadota</taxon>
        <taxon>Betaproteobacteria</taxon>
        <taxon>Candidatus Accumulibacter</taxon>
    </lineage>
</organism>
<dbReference type="STRING" id="1454001.AW08_01803"/>
<evidence type="ECO:0000313" key="5">
    <source>
        <dbReference type="Proteomes" id="UP000020218"/>
    </source>
</evidence>
<dbReference type="CDD" id="cd17246">
    <property type="entry name" value="RMtype1_S_SonII-TRD2-CR2_like"/>
    <property type="match status" value="1"/>
</dbReference>
<dbReference type="Proteomes" id="UP000020218">
    <property type="component" value="Unassembled WGS sequence"/>
</dbReference>
<dbReference type="AlphaFoldDB" id="A0A011NSJ5"/>